<gene>
    <name evidence="3" type="ORF">GKD88_09610</name>
    <name evidence="2" type="ORF">GKE08_09810</name>
</gene>
<comment type="caution">
    <text evidence="2">The sequence shown here is derived from an EMBL/GenBank/DDBJ whole genome shotgun (WGS) entry which is preliminary data.</text>
</comment>
<evidence type="ECO:0000313" key="5">
    <source>
        <dbReference type="Proteomes" id="UP000480929"/>
    </source>
</evidence>
<feature type="transmembrane region" description="Helical" evidence="1">
    <location>
        <begin position="218"/>
        <end position="236"/>
    </location>
</feature>
<accession>A0A6N7S7M2</accession>
<keyword evidence="1" id="KW-0472">Membrane</keyword>
<feature type="transmembrane region" description="Helical" evidence="1">
    <location>
        <begin position="98"/>
        <end position="116"/>
    </location>
</feature>
<feature type="transmembrane region" description="Helical" evidence="1">
    <location>
        <begin position="122"/>
        <end position="139"/>
    </location>
</feature>
<protein>
    <recommendedName>
        <fullName evidence="6">Membrane protein 6-pyruvoyl-tetrahydropterin synthase-related domain-containing protein</fullName>
    </recommendedName>
</protein>
<feature type="transmembrane region" description="Helical" evidence="1">
    <location>
        <begin position="66"/>
        <end position="86"/>
    </location>
</feature>
<evidence type="ECO:0008006" key="6">
    <source>
        <dbReference type="Google" id="ProtNLM"/>
    </source>
</evidence>
<feature type="transmembrane region" description="Helical" evidence="1">
    <location>
        <begin position="288"/>
        <end position="307"/>
    </location>
</feature>
<keyword evidence="1" id="KW-1133">Transmembrane helix</keyword>
<organism evidence="2 4">
    <name type="scientific">Holdemania massiliensis</name>
    <dbReference type="NCBI Taxonomy" id="1468449"/>
    <lineage>
        <taxon>Bacteria</taxon>
        <taxon>Bacillati</taxon>
        <taxon>Bacillota</taxon>
        <taxon>Erysipelotrichia</taxon>
        <taxon>Erysipelotrichales</taxon>
        <taxon>Erysipelotrichaceae</taxon>
        <taxon>Holdemania</taxon>
    </lineage>
</organism>
<dbReference type="Proteomes" id="UP000433575">
    <property type="component" value="Unassembled WGS sequence"/>
</dbReference>
<dbReference type="EMBL" id="WKPI01000015">
    <property type="protein sequence ID" value="MSC33375.1"/>
    <property type="molecule type" value="Genomic_DNA"/>
</dbReference>
<keyword evidence="5" id="KW-1185">Reference proteome</keyword>
<proteinExistence type="predicted"/>
<feature type="transmembrane region" description="Helical" evidence="1">
    <location>
        <begin position="182"/>
        <end position="206"/>
    </location>
</feature>
<name>A0A6N7S7M2_9FIRM</name>
<dbReference type="AlphaFoldDB" id="A0A6N7S7M2"/>
<dbReference type="RefSeq" id="WP_154238870.1">
    <property type="nucleotide sequence ID" value="NZ_WKPI01000015.1"/>
</dbReference>
<dbReference type="Proteomes" id="UP000480929">
    <property type="component" value="Unassembled WGS sequence"/>
</dbReference>
<feature type="transmembrane region" description="Helical" evidence="1">
    <location>
        <begin position="319"/>
        <end position="338"/>
    </location>
</feature>
<feature type="transmembrane region" description="Helical" evidence="1">
    <location>
        <begin position="151"/>
        <end position="170"/>
    </location>
</feature>
<feature type="transmembrane region" description="Helical" evidence="1">
    <location>
        <begin position="381"/>
        <end position="398"/>
    </location>
</feature>
<feature type="transmembrane region" description="Helical" evidence="1">
    <location>
        <begin position="7"/>
        <end position="25"/>
    </location>
</feature>
<reference evidence="4 5" key="1">
    <citation type="journal article" date="2019" name="Nat. Med.">
        <title>A library of human gut bacterial isolates paired with longitudinal multiomics data enables mechanistic microbiome research.</title>
        <authorList>
            <person name="Poyet M."/>
            <person name="Groussin M."/>
            <person name="Gibbons S.M."/>
            <person name="Avila-Pacheco J."/>
            <person name="Jiang X."/>
            <person name="Kearney S.M."/>
            <person name="Perrotta A.R."/>
            <person name="Berdy B."/>
            <person name="Zhao S."/>
            <person name="Lieberman T.D."/>
            <person name="Swanson P.K."/>
            <person name="Smith M."/>
            <person name="Roesemann S."/>
            <person name="Alexander J.E."/>
            <person name="Rich S.A."/>
            <person name="Livny J."/>
            <person name="Vlamakis H."/>
            <person name="Clish C."/>
            <person name="Bullock K."/>
            <person name="Deik A."/>
            <person name="Scott J."/>
            <person name="Pierce K.A."/>
            <person name="Xavier R.J."/>
            <person name="Alm E.J."/>
        </authorList>
    </citation>
    <scope>NUCLEOTIDE SEQUENCE [LARGE SCALE GENOMIC DNA]</scope>
    <source>
        <strain evidence="2 4">BIOML-A4</strain>
        <strain evidence="3 5">BIOML-A5</strain>
    </source>
</reference>
<evidence type="ECO:0000313" key="2">
    <source>
        <dbReference type="EMBL" id="MSA89620.1"/>
    </source>
</evidence>
<evidence type="ECO:0000313" key="3">
    <source>
        <dbReference type="EMBL" id="MSC33375.1"/>
    </source>
</evidence>
<dbReference type="OrthoDB" id="9784157at2"/>
<feature type="transmembrane region" description="Helical" evidence="1">
    <location>
        <begin position="543"/>
        <end position="561"/>
    </location>
</feature>
<sequence>MQKKQKYLFFVFCLIIAVFSLAPYLTGGVNLEHDTCFHLSRIEGLARSFKDGIYMPRIYPYKNNNFGYASPLFYSDFFLVIPALLYNAGVSLARSYQLLLLGCSFFSAWFMGKLTMRLNQKTQAAYLASFLYVFSLYRLTDVYVRGALGEVLAFVFLPVALVGIYEVLWGNENQWSWLMAGYAGLVLSHNITFYLMVIILIVFLVLRFKKWSAEKTRFYVIIKAALWAAGLCFFYLGPMLEQLISQEFYLHYYAASSDLTSTALNAWQYTEMSLNFAVSNVAYGPGQAMTTNLGLLIPVLPLLGIFLFHDNKTSQSDFLFWLSLLGFSAYFLCSRLFPWEYLAWMRIIQFPWRLMSVASLFLCPVAAITMVQFFDKYSTRAVFILVIGGLIVGVIRIMPVQDRPIMLNVDMSYESLIDGTLLDPYYGNSFYVRPEVAGADYLPVSQTDYRTVSQCVVNEDNQNISCDIEKKGYKTSFNVENVKNNTWLQIPITYYKGYTAFAVDANNNKIALTLRKNKDSGLIEINNKDVTSGFFVITYSGTGIQKGALIVSLITICLWLIRRRIDLSQKG</sequence>
<evidence type="ECO:0000256" key="1">
    <source>
        <dbReference type="SAM" id="Phobius"/>
    </source>
</evidence>
<evidence type="ECO:0000313" key="4">
    <source>
        <dbReference type="Proteomes" id="UP000433575"/>
    </source>
</evidence>
<feature type="transmembrane region" description="Helical" evidence="1">
    <location>
        <begin position="350"/>
        <end position="374"/>
    </location>
</feature>
<keyword evidence="1" id="KW-0812">Transmembrane</keyword>
<dbReference type="EMBL" id="WKPJ01000013">
    <property type="protein sequence ID" value="MSA89620.1"/>
    <property type="molecule type" value="Genomic_DNA"/>
</dbReference>